<evidence type="ECO:0000256" key="1">
    <source>
        <dbReference type="ARBA" id="ARBA00023242"/>
    </source>
</evidence>
<dbReference type="PANTHER" id="PTHR45623">
    <property type="entry name" value="CHROMODOMAIN-HELICASE-DNA-BINDING PROTEIN 3-RELATED-RELATED"/>
    <property type="match status" value="1"/>
</dbReference>
<sequence length="435" mass="49639">MTLFCLYYPYMLEGVEPVIEDANEAHKLLDREQVGNKEASVDDEEEDGFLKAFKEKNYRYRAKFEYKEEEETVAEEETRKLAMENINTMNNSERTSYREELLQCKYEVQNVEELNALGKGKRSRKQMVSVEDDDLVGLEDVSSDGEDDNFEAELTDGDTISSGTQSGRRPYRKRNCVDSMEPIPLMEGEGKSFRVLGFSKSQRAAFVQIVMRFGVGDFDWKEFASRLKQKSYEEIKDYGVLFLTHIAEDLNDSPTFSDGVPKEGLRIPDVLVRIADLLLLSKKVKTASEQPGTPLFTNDIIMCYPALKGGKFWKEEHDLLLLSAVLKHGYGRWQAIVDDKELRIQEVICQELNLPFINLHVPGQAGYGVNASNAEFRGMRRKQVGYVKKRVLLLEKGLHAEYRKEYIRELNANEVPSEEPEVGQVVADMPSSSSS</sequence>
<evidence type="ECO:0000259" key="3">
    <source>
        <dbReference type="SMART" id="SM01146"/>
    </source>
</evidence>
<evidence type="ECO:0000313" key="6">
    <source>
        <dbReference type="Proteomes" id="UP001165190"/>
    </source>
</evidence>
<evidence type="ECO:0000313" key="5">
    <source>
        <dbReference type="EMBL" id="GMI95103.1"/>
    </source>
</evidence>
<feature type="compositionally biased region" description="Acidic residues" evidence="2">
    <location>
        <begin position="138"/>
        <end position="156"/>
    </location>
</feature>
<gene>
    <name evidence="5" type="ORF">HRI_003179600</name>
</gene>
<dbReference type="Pfam" id="PF08074">
    <property type="entry name" value="CHDCT2"/>
    <property type="match status" value="1"/>
</dbReference>
<evidence type="ECO:0000259" key="4">
    <source>
        <dbReference type="SMART" id="SM01147"/>
    </source>
</evidence>
<proteinExistence type="predicted"/>
<evidence type="ECO:0000256" key="2">
    <source>
        <dbReference type="SAM" id="MobiDB-lite"/>
    </source>
</evidence>
<dbReference type="GO" id="GO:0005634">
    <property type="term" value="C:nucleus"/>
    <property type="evidence" value="ECO:0007669"/>
    <property type="project" value="TreeGrafter"/>
</dbReference>
<dbReference type="AlphaFoldDB" id="A0A9W7MB92"/>
<dbReference type="PANTHER" id="PTHR45623:SF17">
    <property type="entry name" value="CHROMODOMAIN-HELICASE-DNA-BINDING PROTEIN 3-RELATED"/>
    <property type="match status" value="1"/>
</dbReference>
<feature type="region of interest" description="Disordered" evidence="2">
    <location>
        <begin position="138"/>
        <end position="172"/>
    </location>
</feature>
<keyword evidence="1" id="KW-0539">Nucleus</keyword>
<dbReference type="InterPro" id="IPR012957">
    <property type="entry name" value="CHD_C2"/>
</dbReference>
<feature type="compositionally biased region" description="Polar residues" evidence="2">
    <location>
        <begin position="158"/>
        <end position="167"/>
    </location>
</feature>
<feature type="region of interest" description="Disordered" evidence="2">
    <location>
        <begin position="416"/>
        <end position="435"/>
    </location>
</feature>
<organism evidence="5 6">
    <name type="scientific">Hibiscus trionum</name>
    <name type="common">Flower of an hour</name>
    <dbReference type="NCBI Taxonomy" id="183268"/>
    <lineage>
        <taxon>Eukaryota</taxon>
        <taxon>Viridiplantae</taxon>
        <taxon>Streptophyta</taxon>
        <taxon>Embryophyta</taxon>
        <taxon>Tracheophyta</taxon>
        <taxon>Spermatophyta</taxon>
        <taxon>Magnoliopsida</taxon>
        <taxon>eudicotyledons</taxon>
        <taxon>Gunneridae</taxon>
        <taxon>Pentapetalae</taxon>
        <taxon>rosids</taxon>
        <taxon>malvids</taxon>
        <taxon>Malvales</taxon>
        <taxon>Malvaceae</taxon>
        <taxon>Malvoideae</taxon>
        <taxon>Hibiscus</taxon>
    </lineage>
</organism>
<protein>
    <submittedName>
        <fullName evidence="5">CYTOKININ-HYPERSENSITIVE 2, hypersensitive to red and blue 2, GYMNOS</fullName>
    </submittedName>
</protein>
<name>A0A9W7MB92_HIBTR</name>
<feature type="domain" description="CHD subfamily II SANT-like" evidence="3">
    <location>
        <begin position="142"/>
        <end position="301"/>
    </location>
</feature>
<comment type="caution">
    <text evidence="5">The sequence shown here is derived from an EMBL/GenBank/DDBJ whole genome shotgun (WGS) entry which is preliminary data.</text>
</comment>
<dbReference type="SMART" id="SM01147">
    <property type="entry name" value="DUF1087"/>
    <property type="match status" value="1"/>
</dbReference>
<dbReference type="InterPro" id="IPR009463">
    <property type="entry name" value="DUF1087"/>
</dbReference>
<dbReference type="GO" id="GO:0016887">
    <property type="term" value="F:ATP hydrolysis activity"/>
    <property type="evidence" value="ECO:0007669"/>
    <property type="project" value="TreeGrafter"/>
</dbReference>
<dbReference type="Proteomes" id="UP001165190">
    <property type="component" value="Unassembled WGS sequence"/>
</dbReference>
<reference evidence="5" key="1">
    <citation type="submission" date="2023-05" db="EMBL/GenBank/DDBJ databases">
        <title>Genome and transcriptome analyses reveal genes involved in the formation of fine ridges on petal epidermal cells in Hibiscus trionum.</title>
        <authorList>
            <person name="Koshimizu S."/>
            <person name="Masuda S."/>
            <person name="Ishii T."/>
            <person name="Shirasu K."/>
            <person name="Hoshino A."/>
            <person name="Arita M."/>
        </authorList>
    </citation>
    <scope>NUCLEOTIDE SEQUENCE</scope>
    <source>
        <strain evidence="5">Hamamatsu line</strain>
    </source>
</reference>
<dbReference type="GO" id="GO:0000785">
    <property type="term" value="C:chromatin"/>
    <property type="evidence" value="ECO:0007669"/>
    <property type="project" value="TreeGrafter"/>
</dbReference>
<dbReference type="OrthoDB" id="5857104at2759"/>
<feature type="domain" description="DUF1087" evidence="4">
    <location>
        <begin position="72"/>
        <end position="137"/>
    </location>
</feature>
<dbReference type="GO" id="GO:0003682">
    <property type="term" value="F:chromatin binding"/>
    <property type="evidence" value="ECO:0007669"/>
    <property type="project" value="TreeGrafter"/>
</dbReference>
<dbReference type="GO" id="GO:0042393">
    <property type="term" value="F:histone binding"/>
    <property type="evidence" value="ECO:0007669"/>
    <property type="project" value="TreeGrafter"/>
</dbReference>
<dbReference type="SMART" id="SM01146">
    <property type="entry name" value="DUF1086"/>
    <property type="match status" value="1"/>
</dbReference>
<dbReference type="EMBL" id="BSYR01000026">
    <property type="protein sequence ID" value="GMI95103.1"/>
    <property type="molecule type" value="Genomic_DNA"/>
</dbReference>
<dbReference type="Pfam" id="PF06461">
    <property type="entry name" value="CHDII_SANT-like"/>
    <property type="match status" value="1"/>
</dbReference>
<dbReference type="Pfam" id="PF06465">
    <property type="entry name" value="DUF1087"/>
    <property type="match status" value="1"/>
</dbReference>
<dbReference type="Gene3D" id="1.10.10.60">
    <property type="entry name" value="Homeodomain-like"/>
    <property type="match status" value="1"/>
</dbReference>
<keyword evidence="6" id="KW-1185">Reference proteome</keyword>
<dbReference type="GO" id="GO:0140658">
    <property type="term" value="F:ATP-dependent chromatin remodeler activity"/>
    <property type="evidence" value="ECO:0007669"/>
    <property type="project" value="TreeGrafter"/>
</dbReference>
<accession>A0A9W7MB92</accession>
<dbReference type="GO" id="GO:0003677">
    <property type="term" value="F:DNA binding"/>
    <property type="evidence" value="ECO:0007669"/>
    <property type="project" value="InterPro"/>
</dbReference>
<dbReference type="InterPro" id="IPR009462">
    <property type="entry name" value="CHD_II_SANT-like"/>
</dbReference>